<dbReference type="PANTHER" id="PTHR22874:SF1">
    <property type="entry name" value="ACTIVATING MOLECULE IN BECN1-REGULATED AUTOPHAGY PROTEIN 1"/>
    <property type="match status" value="1"/>
</dbReference>
<sequence length="148" mass="17207">MLAAGTELPCTVKLRIWRHDIKDPCVPLEPEACRLTISHAVLCRCFNVLLFPLDRTFSCVAKAVNSFFIANIDDFLLYIFGSMDCIYLMSFLDWYIANHSQQQLHVCLHCKIILNRMLNHIHLYFHMLIVPFTYVESCTPEESCDFIT</sequence>
<reference evidence="1" key="2">
    <citation type="journal article" date="2015" name="Data Brief">
        <title>Shoot transcriptome of the giant reed, Arundo donax.</title>
        <authorList>
            <person name="Barrero R.A."/>
            <person name="Guerrero F.D."/>
            <person name="Moolhuijzen P."/>
            <person name="Goolsby J.A."/>
            <person name="Tidwell J."/>
            <person name="Bellgard S.E."/>
            <person name="Bellgard M.I."/>
        </authorList>
    </citation>
    <scope>NUCLEOTIDE SEQUENCE</scope>
    <source>
        <tissue evidence="1">Shoot tissue taken approximately 20 cm above the soil surface</tissue>
    </source>
</reference>
<proteinExistence type="predicted"/>
<accession>A0A0A9DMQ5</accession>
<dbReference type="GO" id="GO:1990756">
    <property type="term" value="F:ubiquitin-like ligase-substrate adaptor activity"/>
    <property type="evidence" value="ECO:0007669"/>
    <property type="project" value="TreeGrafter"/>
</dbReference>
<name>A0A0A9DMQ5_ARUDO</name>
<dbReference type="GO" id="GO:0000045">
    <property type="term" value="P:autophagosome assembly"/>
    <property type="evidence" value="ECO:0007669"/>
    <property type="project" value="TreeGrafter"/>
</dbReference>
<reference evidence="1" key="1">
    <citation type="submission" date="2014-09" db="EMBL/GenBank/DDBJ databases">
        <authorList>
            <person name="Magalhaes I.L.F."/>
            <person name="Oliveira U."/>
            <person name="Santos F.R."/>
            <person name="Vidigal T.H.D.A."/>
            <person name="Brescovit A.D."/>
            <person name="Santos A.J."/>
        </authorList>
    </citation>
    <scope>NUCLEOTIDE SEQUENCE</scope>
    <source>
        <tissue evidence="1">Shoot tissue taken approximately 20 cm above the soil surface</tissue>
    </source>
</reference>
<dbReference type="PANTHER" id="PTHR22874">
    <property type="entry name" value="ACTIVATING MOLECULE IN BECN1-REGULATED AUTOPHAGY PROTEIN 1"/>
    <property type="match status" value="1"/>
</dbReference>
<dbReference type="GO" id="GO:0000423">
    <property type="term" value="P:mitophagy"/>
    <property type="evidence" value="ECO:0007669"/>
    <property type="project" value="TreeGrafter"/>
</dbReference>
<organism evidence="1">
    <name type="scientific">Arundo donax</name>
    <name type="common">Giant reed</name>
    <name type="synonym">Donax arundinaceus</name>
    <dbReference type="NCBI Taxonomy" id="35708"/>
    <lineage>
        <taxon>Eukaryota</taxon>
        <taxon>Viridiplantae</taxon>
        <taxon>Streptophyta</taxon>
        <taxon>Embryophyta</taxon>
        <taxon>Tracheophyta</taxon>
        <taxon>Spermatophyta</taxon>
        <taxon>Magnoliopsida</taxon>
        <taxon>Liliopsida</taxon>
        <taxon>Poales</taxon>
        <taxon>Poaceae</taxon>
        <taxon>PACMAD clade</taxon>
        <taxon>Arundinoideae</taxon>
        <taxon>Arundineae</taxon>
        <taxon>Arundo</taxon>
    </lineage>
</organism>
<protein>
    <submittedName>
        <fullName evidence="1">Uncharacterized protein</fullName>
    </submittedName>
</protein>
<dbReference type="AlphaFoldDB" id="A0A0A9DMQ5"/>
<dbReference type="GO" id="GO:0080008">
    <property type="term" value="C:Cul4-RING E3 ubiquitin ligase complex"/>
    <property type="evidence" value="ECO:0007669"/>
    <property type="project" value="TreeGrafter"/>
</dbReference>
<dbReference type="InterPro" id="IPR052596">
    <property type="entry name" value="AMBRA1_autophagy"/>
</dbReference>
<evidence type="ECO:0000313" key="1">
    <source>
        <dbReference type="EMBL" id="JAD87963.1"/>
    </source>
</evidence>
<dbReference type="EMBL" id="GBRH01209932">
    <property type="protein sequence ID" value="JAD87963.1"/>
    <property type="molecule type" value="Transcribed_RNA"/>
</dbReference>